<gene>
    <name evidence="1" type="ORF">HNR48_002577</name>
</gene>
<sequence>MDINSSNKGATNSPLPLHPFFNQSSNPATLTDCLDAIDRANAVIELINSLELGEQNGGLNERALFGYYWVNSLVQSALTFVNVRLNELQLDSYQQLQSRSLLTGLFQALESIDEPHQDQLLRHVAHHMGMEVSELFDTLKNISSD</sequence>
<keyword evidence="2" id="KW-1185">Reference proteome</keyword>
<organism evidence="1 2">
    <name type="scientific">Pseudoteredinibacter isoporae</name>
    <dbReference type="NCBI Taxonomy" id="570281"/>
    <lineage>
        <taxon>Bacteria</taxon>
        <taxon>Pseudomonadati</taxon>
        <taxon>Pseudomonadota</taxon>
        <taxon>Gammaproteobacteria</taxon>
        <taxon>Cellvibrionales</taxon>
        <taxon>Cellvibrionaceae</taxon>
        <taxon>Pseudoteredinibacter</taxon>
    </lineage>
</organism>
<dbReference type="InParanoid" id="A0A7X0JUA8"/>
<keyword evidence="1" id="KW-0378">Hydrolase</keyword>
<dbReference type="GO" id="GO:0004519">
    <property type="term" value="F:endonuclease activity"/>
    <property type="evidence" value="ECO:0007669"/>
    <property type="project" value="UniProtKB-KW"/>
</dbReference>
<comment type="caution">
    <text evidence="1">The sequence shown here is derived from an EMBL/GenBank/DDBJ whole genome shotgun (WGS) entry which is preliminary data.</text>
</comment>
<dbReference type="Proteomes" id="UP000528457">
    <property type="component" value="Unassembled WGS sequence"/>
</dbReference>
<evidence type="ECO:0000313" key="1">
    <source>
        <dbReference type="EMBL" id="MBB6522292.1"/>
    </source>
</evidence>
<dbReference type="RefSeq" id="WP_166846219.1">
    <property type="nucleotide sequence ID" value="NZ_JAAONY010000002.1"/>
</dbReference>
<dbReference type="AlphaFoldDB" id="A0A7X0JUA8"/>
<proteinExistence type="predicted"/>
<keyword evidence="1" id="KW-0540">Nuclease</keyword>
<keyword evidence="1" id="KW-0255">Endonuclease</keyword>
<accession>A0A7X0JUA8</accession>
<protein>
    <submittedName>
        <fullName evidence="1">Putative nuclease of restriction endonuclease-like RecB superfamily</fullName>
    </submittedName>
</protein>
<dbReference type="EMBL" id="JACHHT010000002">
    <property type="protein sequence ID" value="MBB6522292.1"/>
    <property type="molecule type" value="Genomic_DNA"/>
</dbReference>
<evidence type="ECO:0000313" key="2">
    <source>
        <dbReference type="Proteomes" id="UP000528457"/>
    </source>
</evidence>
<name>A0A7X0JUA8_9GAMM</name>
<reference evidence="1 2" key="1">
    <citation type="submission" date="2020-08" db="EMBL/GenBank/DDBJ databases">
        <title>Genomic Encyclopedia of Type Strains, Phase IV (KMG-IV): sequencing the most valuable type-strain genomes for metagenomic binning, comparative biology and taxonomic classification.</title>
        <authorList>
            <person name="Goeker M."/>
        </authorList>
    </citation>
    <scope>NUCLEOTIDE SEQUENCE [LARGE SCALE GENOMIC DNA]</scope>
    <source>
        <strain evidence="1 2">DSM 22368</strain>
    </source>
</reference>